<dbReference type="AlphaFoldDB" id="A0A7S3PIX6"/>
<protein>
    <submittedName>
        <fullName evidence="1">Uncharacterized protein</fullName>
    </submittedName>
</protein>
<accession>A0A7S3PIX6</accession>
<reference evidence="1" key="1">
    <citation type="submission" date="2021-01" db="EMBL/GenBank/DDBJ databases">
        <authorList>
            <person name="Corre E."/>
            <person name="Pelletier E."/>
            <person name="Niang G."/>
            <person name="Scheremetjew M."/>
            <person name="Finn R."/>
            <person name="Kale V."/>
            <person name="Holt S."/>
            <person name="Cochrane G."/>
            <person name="Meng A."/>
            <person name="Brown T."/>
            <person name="Cohen L."/>
        </authorList>
    </citation>
    <scope>NUCLEOTIDE SEQUENCE</scope>
    <source>
        <strain evidence="1">GSBS06</strain>
    </source>
</reference>
<name>A0A7S3PIX6_9STRA</name>
<evidence type="ECO:0000313" key="1">
    <source>
        <dbReference type="EMBL" id="CAE0440730.1"/>
    </source>
</evidence>
<gene>
    <name evidence="1" type="ORF">ASTO00021_LOCUS10862</name>
</gene>
<organism evidence="1">
    <name type="scientific">Aplanochytrium stocchinoi</name>
    <dbReference type="NCBI Taxonomy" id="215587"/>
    <lineage>
        <taxon>Eukaryota</taxon>
        <taxon>Sar</taxon>
        <taxon>Stramenopiles</taxon>
        <taxon>Bigyra</taxon>
        <taxon>Labyrinthulomycetes</taxon>
        <taxon>Thraustochytrida</taxon>
        <taxon>Thraustochytriidae</taxon>
        <taxon>Aplanochytrium</taxon>
    </lineage>
</organism>
<sequence>MASEGLIRASLPVVLGSELVHVLRKKSLKGAVGRLIRCALLYAGVKLLTKSTKDTRRSFLWIFASTAVLQGLLKSFSWNLSLYFSLRTFFAYGKGSINNFLLHPVAIFCCHCIHNNMMVNHAEWIEPSYIRLWLTAIPGYANYEDFVADFGTKNTNLKDNPTYQKSQCGDDRLWTIPNNMWLSFKTQMPMVTLLYVIPLVLKRKRPTRAIVEDLTIKVVRTSVALTALPYCLTEFPCLYSKFIESFIVHDTTQQGKDKPFTAKRRPRLHVLLASVLSTMLFLSEPKPRLEMMVAYTYWRIIEGLIRKFYLLATGEDFIQSKEQDPIPIQDADCSESSVSVIPMKKRLSSENTKIDSRWKFALAPIFTGITAVLSSLS</sequence>
<dbReference type="EMBL" id="HBIN01014362">
    <property type="protein sequence ID" value="CAE0440730.1"/>
    <property type="molecule type" value="Transcribed_RNA"/>
</dbReference>
<proteinExistence type="predicted"/>